<proteinExistence type="predicted"/>
<name>A0ABD3ULE6_9LAMI</name>
<keyword evidence="2" id="KW-0433">Leucine-rich repeat</keyword>
<feature type="signal peptide" evidence="9">
    <location>
        <begin position="1"/>
        <end position="26"/>
    </location>
</feature>
<dbReference type="SUPFAM" id="SSF52058">
    <property type="entry name" value="L domain-like"/>
    <property type="match status" value="1"/>
</dbReference>
<keyword evidence="8" id="KW-0325">Glycoprotein</keyword>
<dbReference type="EMBL" id="JBJXBP010000001">
    <property type="protein sequence ID" value="KAL3849238.1"/>
    <property type="molecule type" value="Genomic_DNA"/>
</dbReference>
<dbReference type="InterPro" id="IPR046956">
    <property type="entry name" value="RLP23-like"/>
</dbReference>
<evidence type="ECO:0000313" key="11">
    <source>
        <dbReference type="EMBL" id="KAL3849238.1"/>
    </source>
</evidence>
<evidence type="ECO:0000256" key="9">
    <source>
        <dbReference type="SAM" id="SignalP"/>
    </source>
</evidence>
<keyword evidence="12" id="KW-1185">Reference proteome</keyword>
<dbReference type="Proteomes" id="UP001634393">
    <property type="component" value="Unassembled WGS sequence"/>
</dbReference>
<feature type="chain" id="PRO_5044895895" description="Leucine-rich repeat-containing N-terminal plant-type domain-containing protein" evidence="9">
    <location>
        <begin position="27"/>
        <end position="140"/>
    </location>
</feature>
<dbReference type="Pfam" id="PF08263">
    <property type="entry name" value="LRRNT_2"/>
    <property type="match status" value="1"/>
</dbReference>
<protein>
    <recommendedName>
        <fullName evidence="10">Leucine-rich repeat-containing N-terminal plant-type domain-containing protein</fullName>
    </recommendedName>
</protein>
<evidence type="ECO:0000256" key="1">
    <source>
        <dbReference type="ARBA" id="ARBA00004479"/>
    </source>
</evidence>
<comment type="caution">
    <text evidence="11">The sequence shown here is derived from an EMBL/GenBank/DDBJ whole genome shotgun (WGS) entry which is preliminary data.</text>
</comment>
<keyword evidence="3" id="KW-0812">Transmembrane</keyword>
<dbReference type="Gene3D" id="3.80.10.10">
    <property type="entry name" value="Ribonuclease Inhibitor"/>
    <property type="match status" value="1"/>
</dbReference>
<keyword evidence="5" id="KW-0677">Repeat</keyword>
<dbReference type="InterPro" id="IPR032675">
    <property type="entry name" value="LRR_dom_sf"/>
</dbReference>
<gene>
    <name evidence="11" type="ORF">ACJIZ3_011120</name>
</gene>
<evidence type="ECO:0000313" key="12">
    <source>
        <dbReference type="Proteomes" id="UP001634393"/>
    </source>
</evidence>
<evidence type="ECO:0000259" key="10">
    <source>
        <dbReference type="Pfam" id="PF08263"/>
    </source>
</evidence>
<accession>A0ABD3ULE6</accession>
<evidence type="ECO:0000256" key="8">
    <source>
        <dbReference type="ARBA" id="ARBA00023180"/>
    </source>
</evidence>
<evidence type="ECO:0000256" key="5">
    <source>
        <dbReference type="ARBA" id="ARBA00022737"/>
    </source>
</evidence>
<dbReference type="InterPro" id="IPR013210">
    <property type="entry name" value="LRR_N_plant-typ"/>
</dbReference>
<evidence type="ECO:0000256" key="4">
    <source>
        <dbReference type="ARBA" id="ARBA00022729"/>
    </source>
</evidence>
<evidence type="ECO:0000256" key="3">
    <source>
        <dbReference type="ARBA" id="ARBA00022692"/>
    </source>
</evidence>
<reference evidence="11 12" key="1">
    <citation type="submission" date="2024-12" db="EMBL/GenBank/DDBJ databases">
        <title>The unique morphological basis and parallel evolutionary history of personate flowers in Penstemon.</title>
        <authorList>
            <person name="Depatie T.H."/>
            <person name="Wessinger C.A."/>
        </authorList>
    </citation>
    <scope>NUCLEOTIDE SEQUENCE [LARGE SCALE GENOMIC DNA]</scope>
    <source>
        <strain evidence="11">WTNN_2</strain>
        <tissue evidence="11">Leaf</tissue>
    </source>
</reference>
<evidence type="ECO:0000256" key="2">
    <source>
        <dbReference type="ARBA" id="ARBA00022614"/>
    </source>
</evidence>
<evidence type="ECO:0000256" key="7">
    <source>
        <dbReference type="ARBA" id="ARBA00023136"/>
    </source>
</evidence>
<keyword evidence="4 9" id="KW-0732">Signal</keyword>
<feature type="domain" description="Leucine-rich repeat-containing N-terminal plant-type" evidence="10">
    <location>
        <begin position="37"/>
        <end position="76"/>
    </location>
</feature>
<comment type="subcellular location">
    <subcellularLocation>
        <location evidence="1">Membrane</location>
        <topology evidence="1">Single-pass type I membrane protein</topology>
    </subcellularLocation>
</comment>
<organism evidence="11 12">
    <name type="scientific">Penstemon smallii</name>
    <dbReference type="NCBI Taxonomy" id="265156"/>
    <lineage>
        <taxon>Eukaryota</taxon>
        <taxon>Viridiplantae</taxon>
        <taxon>Streptophyta</taxon>
        <taxon>Embryophyta</taxon>
        <taxon>Tracheophyta</taxon>
        <taxon>Spermatophyta</taxon>
        <taxon>Magnoliopsida</taxon>
        <taxon>eudicotyledons</taxon>
        <taxon>Gunneridae</taxon>
        <taxon>Pentapetalae</taxon>
        <taxon>asterids</taxon>
        <taxon>lamiids</taxon>
        <taxon>Lamiales</taxon>
        <taxon>Plantaginaceae</taxon>
        <taxon>Cheloneae</taxon>
        <taxon>Penstemon</taxon>
    </lineage>
</organism>
<dbReference type="PANTHER" id="PTHR48063:SF101">
    <property type="entry name" value="LRR RECEPTOR-LIKE SERINE_THREONINE-PROTEIN KINASE FLS2"/>
    <property type="match status" value="1"/>
</dbReference>
<keyword evidence="7" id="KW-0472">Membrane</keyword>
<dbReference type="AlphaFoldDB" id="A0ABD3ULE6"/>
<evidence type="ECO:0000256" key="6">
    <source>
        <dbReference type="ARBA" id="ARBA00022989"/>
    </source>
</evidence>
<dbReference type="PANTHER" id="PTHR48063">
    <property type="entry name" value="LRR RECEPTOR-LIKE KINASE"/>
    <property type="match status" value="1"/>
</dbReference>
<sequence length="140" mass="16073">MRTEENNFSKLLLLLTTLLLAISTTAENASRIRCSERERRALLKFKEELVDEYGRLSSWGEDDDKLECCKWRGVHCHNRTNRVTLLDLHTPSKEFQNGNTLKGNISTSLLELQHLQYIDLSSNDFDGAPIPNFISSFSKL</sequence>
<keyword evidence="6" id="KW-1133">Transmembrane helix</keyword>
<dbReference type="GO" id="GO:0016020">
    <property type="term" value="C:membrane"/>
    <property type="evidence" value="ECO:0007669"/>
    <property type="project" value="UniProtKB-SubCell"/>
</dbReference>